<dbReference type="Gene3D" id="3.90.550.10">
    <property type="entry name" value="Spore Coat Polysaccharide Biosynthesis Protein SpsA, Chain A"/>
    <property type="match status" value="1"/>
</dbReference>
<dbReference type="SUPFAM" id="SSF53448">
    <property type="entry name" value="Nucleotide-diphospho-sugar transferases"/>
    <property type="match status" value="1"/>
</dbReference>
<evidence type="ECO:0000313" key="2">
    <source>
        <dbReference type="EMBL" id="MBP2191498.1"/>
    </source>
</evidence>
<dbReference type="RefSeq" id="WP_209893197.1">
    <property type="nucleotide sequence ID" value="NZ_JAGGMR010000001.1"/>
</dbReference>
<organism evidence="2 3">
    <name type="scientific">Nocardia goodfellowii</name>
    <dbReference type="NCBI Taxonomy" id="882446"/>
    <lineage>
        <taxon>Bacteria</taxon>
        <taxon>Bacillati</taxon>
        <taxon>Actinomycetota</taxon>
        <taxon>Actinomycetes</taxon>
        <taxon>Mycobacteriales</taxon>
        <taxon>Nocardiaceae</taxon>
        <taxon>Nocardia</taxon>
    </lineage>
</organism>
<name>A0ABS4QK94_9NOCA</name>
<evidence type="ECO:0000259" key="1">
    <source>
        <dbReference type="Pfam" id="PF00535"/>
    </source>
</evidence>
<comment type="caution">
    <text evidence="2">The sequence shown here is derived from an EMBL/GenBank/DDBJ whole genome shotgun (WGS) entry which is preliminary data.</text>
</comment>
<accession>A0ABS4QK94</accession>
<dbReference type="InterPro" id="IPR001173">
    <property type="entry name" value="Glyco_trans_2-like"/>
</dbReference>
<dbReference type="InterPro" id="IPR050834">
    <property type="entry name" value="Glycosyltransf_2"/>
</dbReference>
<dbReference type="PANTHER" id="PTHR43685">
    <property type="entry name" value="GLYCOSYLTRANSFERASE"/>
    <property type="match status" value="1"/>
</dbReference>
<proteinExistence type="predicted"/>
<evidence type="ECO:0000313" key="3">
    <source>
        <dbReference type="Proteomes" id="UP001519325"/>
    </source>
</evidence>
<protein>
    <submittedName>
        <fullName evidence="2">Glycosyltransferase involved in cell wall biosynthesis</fullName>
    </submittedName>
</protein>
<reference evidence="2 3" key="1">
    <citation type="submission" date="2021-03" db="EMBL/GenBank/DDBJ databases">
        <title>Sequencing the genomes of 1000 actinobacteria strains.</title>
        <authorList>
            <person name="Klenk H.-P."/>
        </authorList>
    </citation>
    <scope>NUCLEOTIDE SEQUENCE [LARGE SCALE GENOMIC DNA]</scope>
    <source>
        <strain evidence="2 3">DSM 45516</strain>
    </source>
</reference>
<feature type="domain" description="Glycosyltransferase 2-like" evidence="1">
    <location>
        <begin position="10"/>
        <end position="104"/>
    </location>
</feature>
<sequence>MTTASAFGISFVIPCHDGGALVAEAVDSLLRQPLSFPFEVIVVDDGSGELLTLAAIDTVTADPRVRVHRLRTRQGVQVARTAGLKAARYGYVMPLDCDDLLATDPELLAGGSYPERAVRILAGDPAVAFVHTYSQMFGDFEGLTISAYPCTEQLVVRKHHAPMPLIYRTADALAAGGYDSRIRKWQDWAFAISLLAARHRRGCGTEIRCIAGPFHRYRIHRRFQRISATSVSELEVVRLVVDRHLDYFQTVLGDPRPADELAATVYAHKPDRLTDLLHMAAADLDQALTLAHQRRATLASPADRLGIP</sequence>
<dbReference type="PANTHER" id="PTHR43685:SF2">
    <property type="entry name" value="GLYCOSYLTRANSFERASE 2-LIKE DOMAIN-CONTAINING PROTEIN"/>
    <property type="match status" value="1"/>
</dbReference>
<dbReference type="Pfam" id="PF00535">
    <property type="entry name" value="Glycos_transf_2"/>
    <property type="match status" value="1"/>
</dbReference>
<dbReference type="Proteomes" id="UP001519325">
    <property type="component" value="Unassembled WGS sequence"/>
</dbReference>
<dbReference type="InterPro" id="IPR029044">
    <property type="entry name" value="Nucleotide-diphossugar_trans"/>
</dbReference>
<dbReference type="EMBL" id="JAGGMR010000001">
    <property type="protein sequence ID" value="MBP2191498.1"/>
    <property type="molecule type" value="Genomic_DNA"/>
</dbReference>
<gene>
    <name evidence="2" type="ORF">BJ987_004399</name>
</gene>
<keyword evidence="3" id="KW-1185">Reference proteome</keyword>
<dbReference type="CDD" id="cd00761">
    <property type="entry name" value="Glyco_tranf_GTA_type"/>
    <property type="match status" value="1"/>
</dbReference>